<keyword evidence="3 6" id="KW-0812">Transmembrane</keyword>
<gene>
    <name evidence="8" type="ORF">H9649_01005</name>
</gene>
<evidence type="ECO:0000313" key="9">
    <source>
        <dbReference type="Proteomes" id="UP000626786"/>
    </source>
</evidence>
<keyword evidence="5 7" id="KW-0472">Membrane</keyword>
<dbReference type="Proteomes" id="UP000626786">
    <property type="component" value="Unassembled WGS sequence"/>
</dbReference>
<feature type="transmembrane region" description="Helical" evidence="7">
    <location>
        <begin position="98"/>
        <end position="121"/>
    </location>
</feature>
<keyword evidence="4 7" id="KW-1133">Transmembrane helix</keyword>
<evidence type="ECO:0000256" key="2">
    <source>
        <dbReference type="ARBA" id="ARBA00008034"/>
    </source>
</evidence>
<dbReference type="EMBL" id="JACSQN010000001">
    <property type="protein sequence ID" value="MBD7983142.1"/>
    <property type="molecule type" value="Genomic_DNA"/>
</dbReference>
<evidence type="ECO:0000256" key="5">
    <source>
        <dbReference type="ARBA" id="ARBA00023136"/>
    </source>
</evidence>
<dbReference type="CDD" id="cd06550">
    <property type="entry name" value="TM_ABC_iron-siderophores_like"/>
    <property type="match status" value="1"/>
</dbReference>
<dbReference type="Gene3D" id="1.10.3470.10">
    <property type="entry name" value="ABC transporter involved in vitamin B12 uptake, BtuC"/>
    <property type="match status" value="1"/>
</dbReference>
<feature type="transmembrane region" description="Helical" evidence="7">
    <location>
        <begin position="14"/>
        <end position="34"/>
    </location>
</feature>
<evidence type="ECO:0000256" key="4">
    <source>
        <dbReference type="ARBA" id="ARBA00022989"/>
    </source>
</evidence>
<dbReference type="RefSeq" id="WP_191692782.1">
    <property type="nucleotide sequence ID" value="NZ_JACSQN010000001.1"/>
</dbReference>
<feature type="transmembrane region" description="Helical" evidence="7">
    <location>
        <begin position="39"/>
        <end position="58"/>
    </location>
</feature>
<dbReference type="Pfam" id="PF00950">
    <property type="entry name" value="ABC-3"/>
    <property type="match status" value="1"/>
</dbReference>
<name>A0ABR8U524_9BACL</name>
<comment type="similarity">
    <text evidence="2 6">Belongs to the ABC-3 integral membrane protein family.</text>
</comment>
<feature type="transmembrane region" description="Helical" evidence="7">
    <location>
        <begin position="255"/>
        <end position="274"/>
    </location>
</feature>
<dbReference type="PANTHER" id="PTHR30477:SF22">
    <property type="entry name" value="METAL ABC TRANSPORTER PERMEASE"/>
    <property type="match status" value="1"/>
</dbReference>
<keyword evidence="9" id="KW-1185">Reference proteome</keyword>
<feature type="transmembrane region" description="Helical" evidence="7">
    <location>
        <begin position="141"/>
        <end position="159"/>
    </location>
</feature>
<comment type="subcellular location">
    <subcellularLocation>
        <location evidence="6">Cell membrane</location>
        <topology evidence="6">Multi-pass membrane protein</topology>
    </subcellularLocation>
    <subcellularLocation>
        <location evidence="1">Membrane</location>
        <topology evidence="1">Multi-pass membrane protein</topology>
    </subcellularLocation>
</comment>
<organism evidence="8 9">
    <name type="scientific">Sporosarcina quadrami</name>
    <dbReference type="NCBI Taxonomy" id="2762234"/>
    <lineage>
        <taxon>Bacteria</taxon>
        <taxon>Bacillati</taxon>
        <taxon>Bacillota</taxon>
        <taxon>Bacilli</taxon>
        <taxon>Bacillales</taxon>
        <taxon>Caryophanaceae</taxon>
        <taxon>Sporosarcina</taxon>
    </lineage>
</organism>
<dbReference type="InterPro" id="IPR001626">
    <property type="entry name" value="ABC_TroCD"/>
</dbReference>
<evidence type="ECO:0000256" key="7">
    <source>
        <dbReference type="SAM" id="Phobius"/>
    </source>
</evidence>
<evidence type="ECO:0000256" key="6">
    <source>
        <dbReference type="RuleBase" id="RU003943"/>
    </source>
</evidence>
<evidence type="ECO:0000313" key="8">
    <source>
        <dbReference type="EMBL" id="MBD7983142.1"/>
    </source>
</evidence>
<accession>A0ABR8U524</accession>
<feature type="transmembrane region" description="Helical" evidence="7">
    <location>
        <begin position="200"/>
        <end position="221"/>
    </location>
</feature>
<dbReference type="PANTHER" id="PTHR30477">
    <property type="entry name" value="ABC-TRANSPORTER METAL-BINDING PROTEIN"/>
    <property type="match status" value="1"/>
</dbReference>
<dbReference type="SUPFAM" id="SSF81345">
    <property type="entry name" value="ABC transporter involved in vitamin B12 uptake, BtuC"/>
    <property type="match status" value="1"/>
</dbReference>
<evidence type="ECO:0000256" key="1">
    <source>
        <dbReference type="ARBA" id="ARBA00004141"/>
    </source>
</evidence>
<keyword evidence="6" id="KW-0813">Transport</keyword>
<comment type="caution">
    <text evidence="8">The sequence shown here is derived from an EMBL/GenBank/DDBJ whole genome shotgun (WGS) entry which is preliminary data.</text>
</comment>
<feature type="transmembrane region" description="Helical" evidence="7">
    <location>
        <begin position="64"/>
        <end position="86"/>
    </location>
</feature>
<protein>
    <submittedName>
        <fullName evidence="8">Metal ABC transporter permease</fullName>
    </submittedName>
</protein>
<feature type="transmembrane region" description="Helical" evidence="7">
    <location>
        <begin position="228"/>
        <end position="249"/>
    </location>
</feature>
<dbReference type="InterPro" id="IPR037294">
    <property type="entry name" value="ABC_BtuC-like"/>
</dbReference>
<feature type="transmembrane region" description="Helical" evidence="7">
    <location>
        <begin position="171"/>
        <end position="194"/>
    </location>
</feature>
<reference evidence="8 9" key="1">
    <citation type="submission" date="2020-08" db="EMBL/GenBank/DDBJ databases">
        <title>A Genomic Blueprint of the Chicken Gut Microbiome.</title>
        <authorList>
            <person name="Gilroy R."/>
            <person name="Ravi A."/>
            <person name="Getino M."/>
            <person name="Pursley I."/>
            <person name="Horton D.L."/>
            <person name="Alikhan N.-F."/>
            <person name="Baker D."/>
            <person name="Gharbi K."/>
            <person name="Hall N."/>
            <person name="Watson M."/>
            <person name="Adriaenssens E.M."/>
            <person name="Foster-Nyarko E."/>
            <person name="Jarju S."/>
            <person name="Secka A."/>
            <person name="Antonio M."/>
            <person name="Oren A."/>
            <person name="Chaudhuri R."/>
            <person name="La Ragione R.M."/>
            <person name="Hildebrand F."/>
            <person name="Pallen M.J."/>
        </authorList>
    </citation>
    <scope>NUCLEOTIDE SEQUENCE [LARGE SCALE GENOMIC DNA]</scope>
    <source>
        <strain evidence="8 9">Sa2YVA2</strain>
    </source>
</reference>
<evidence type="ECO:0000256" key="3">
    <source>
        <dbReference type="ARBA" id="ARBA00022692"/>
    </source>
</evidence>
<proteinExistence type="inferred from homology"/>
<sequence>MISALLNFEFLQNAFLSGLIIGVIAPLLGLFIVVRRLALIADALSHVALAGIAGSLYLSQSVLFFSALNPIYLGMATAVGGSLLIERLRGAYKNFEELAIPIILSAGIGFGAIFISLAKGFGSDLVGYLFGSVSAVSRQDLWVIVTIAIVVIAFIRFFYKELFALSFDKEYAKVSGINGKIIQTVFMIIVALVIGASMRIVGILLVSSLMTIPVAAAIQLAKSFKGAMLLSITIGELSVIVGLFSAYHLDIAPGGTIVITSIIILLGVLGWNKFKGKKRVGKVKGDLMHDVG</sequence>